<accession>A0A813GD24</accession>
<gene>
    <name evidence="2" type="ORF">PGLA2088_LOCUS378</name>
</gene>
<evidence type="ECO:0000256" key="1">
    <source>
        <dbReference type="SAM" id="MobiDB-lite"/>
    </source>
</evidence>
<feature type="compositionally biased region" description="Polar residues" evidence="1">
    <location>
        <begin position="95"/>
        <end position="122"/>
    </location>
</feature>
<evidence type="ECO:0000313" key="3">
    <source>
        <dbReference type="Proteomes" id="UP000626109"/>
    </source>
</evidence>
<reference evidence="2" key="1">
    <citation type="submission" date="2021-02" db="EMBL/GenBank/DDBJ databases">
        <authorList>
            <person name="Dougan E. K."/>
            <person name="Rhodes N."/>
            <person name="Thang M."/>
            <person name="Chan C."/>
        </authorList>
    </citation>
    <scope>NUCLEOTIDE SEQUENCE</scope>
</reference>
<dbReference type="AlphaFoldDB" id="A0A813GD24"/>
<proteinExistence type="predicted"/>
<comment type="caution">
    <text evidence="2">The sequence shown here is derived from an EMBL/GenBank/DDBJ whole genome shotgun (WGS) entry which is preliminary data.</text>
</comment>
<feature type="non-terminal residue" evidence="2">
    <location>
        <position position="1"/>
    </location>
</feature>
<sequence>SKRPAEGHGVSSESQTPASVRRLSPAGRQQGGDALRDGVAGGTQVRSSAKAEGQTAKVGVPRLPLPLPLHSEAATSAAAATDSAAATPEAPPHQQLMSLMDTQDLITQSSSSSGPCFNGNRLSKWQMDTEQVAREALQHVCEKMPPLTPLRRRGEREEGEIMSPSESEPGSRLCSWDLRPSTSYPKHRRSWSPRPEPPPRPRRFSPAVRPRRPSPHQPEKGGWDQSRDLPERDSRDANLPLFGTSSLISNVPVQFLKQLGVLFPAVFVLRFGLQTVAHALGAGDATAPALLTAILAGSSMTIWRAAEKEVDQHCMLDTSKQGVPHGDVCFHLGGPSWELASLHVTLEEAFGMALAIAHLAPVSLFENWGLHGPPGYRWAAVVAHTATAVTVTIMSYHFTLRTLRVQSPAAGVASQVSEVWLGLAAGNWVASSWAAATWWRDASTAAGVSGAGPLQARLPALALASAQLANFWLAQRTRQPGLLSACVALAGLSMAGCCGTSLELQ</sequence>
<feature type="compositionally biased region" description="Basic and acidic residues" evidence="1">
    <location>
        <begin position="217"/>
        <end position="236"/>
    </location>
</feature>
<name>A0A813GD24_POLGL</name>
<dbReference type="EMBL" id="CAJNNW010000223">
    <property type="protein sequence ID" value="CAE8625031.1"/>
    <property type="molecule type" value="Genomic_DNA"/>
</dbReference>
<feature type="region of interest" description="Disordered" evidence="1">
    <location>
        <begin position="1"/>
        <end position="122"/>
    </location>
</feature>
<evidence type="ECO:0000313" key="2">
    <source>
        <dbReference type="EMBL" id="CAE8625031.1"/>
    </source>
</evidence>
<organism evidence="2 3">
    <name type="scientific">Polarella glacialis</name>
    <name type="common">Dinoflagellate</name>
    <dbReference type="NCBI Taxonomy" id="89957"/>
    <lineage>
        <taxon>Eukaryota</taxon>
        <taxon>Sar</taxon>
        <taxon>Alveolata</taxon>
        <taxon>Dinophyceae</taxon>
        <taxon>Suessiales</taxon>
        <taxon>Suessiaceae</taxon>
        <taxon>Polarella</taxon>
    </lineage>
</organism>
<dbReference type="Proteomes" id="UP000626109">
    <property type="component" value="Unassembled WGS sequence"/>
</dbReference>
<feature type="non-terminal residue" evidence="2">
    <location>
        <position position="505"/>
    </location>
</feature>
<feature type="region of interest" description="Disordered" evidence="1">
    <location>
        <begin position="138"/>
        <end position="236"/>
    </location>
</feature>
<protein>
    <submittedName>
        <fullName evidence="2">Uncharacterized protein</fullName>
    </submittedName>
</protein>
<feature type="compositionally biased region" description="Low complexity" evidence="1">
    <location>
        <begin position="68"/>
        <end position="88"/>
    </location>
</feature>